<evidence type="ECO:0000259" key="21">
    <source>
        <dbReference type="PROSITE" id="PS50011"/>
    </source>
</evidence>
<comment type="subcellular location">
    <subcellularLocation>
        <location evidence="2">Endomembrane system</location>
    </subcellularLocation>
    <subcellularLocation>
        <location evidence="1">Membrane</location>
        <topology evidence="1">Single-pass membrane protein</topology>
    </subcellularLocation>
</comment>
<dbReference type="InterPro" id="IPR050122">
    <property type="entry name" value="RTK"/>
</dbReference>
<evidence type="ECO:0000256" key="20">
    <source>
        <dbReference type="SAM" id="Phobius"/>
    </source>
</evidence>
<dbReference type="Pfam" id="PF07714">
    <property type="entry name" value="PK_Tyr_Ser-Thr"/>
    <property type="match status" value="1"/>
</dbReference>
<feature type="binding site" evidence="17">
    <location>
        <begin position="708"/>
        <end position="715"/>
    </location>
    <ligand>
        <name>ATP</name>
        <dbReference type="ChEBI" id="CHEBI:30616"/>
    </ligand>
</feature>
<dbReference type="GO" id="GO:0007169">
    <property type="term" value="P:cell surface receptor protein tyrosine kinase signaling pathway"/>
    <property type="evidence" value="ECO:0007669"/>
    <property type="project" value="TreeGrafter"/>
</dbReference>
<evidence type="ECO:0000256" key="7">
    <source>
        <dbReference type="ARBA" id="ARBA00022840"/>
    </source>
</evidence>
<keyword evidence="6" id="KW-0418">Kinase</keyword>
<dbReference type="InterPro" id="IPR013783">
    <property type="entry name" value="Ig-like_fold"/>
</dbReference>
<dbReference type="InterPro" id="IPR003599">
    <property type="entry name" value="Ig_sub"/>
</dbReference>
<dbReference type="PANTHER" id="PTHR24416">
    <property type="entry name" value="TYROSINE-PROTEIN KINASE RECEPTOR"/>
    <property type="match status" value="1"/>
</dbReference>
<evidence type="ECO:0000256" key="15">
    <source>
        <dbReference type="ARBA" id="ARBA00051243"/>
    </source>
</evidence>
<feature type="domain" description="Ig-like" evidence="22">
    <location>
        <begin position="82"/>
        <end position="155"/>
    </location>
</feature>
<dbReference type="SMART" id="SM00409">
    <property type="entry name" value="IG"/>
    <property type="match status" value="5"/>
</dbReference>
<dbReference type="InterPro" id="IPR003598">
    <property type="entry name" value="Ig_sub2"/>
</dbReference>
<dbReference type="FunFam" id="1.10.510.10:FF:001512">
    <property type="entry name" value="Receptor tyrosine-protein kinase erbB-2"/>
    <property type="match status" value="1"/>
</dbReference>
<protein>
    <recommendedName>
        <fullName evidence="25">Receptor protein-tyrosine kinase</fullName>
    </recommendedName>
</protein>
<dbReference type="Proteomes" id="UP000502823">
    <property type="component" value="Unassembled WGS sequence"/>
</dbReference>
<dbReference type="GO" id="GO:0043235">
    <property type="term" value="C:receptor complex"/>
    <property type="evidence" value="ECO:0007669"/>
    <property type="project" value="TreeGrafter"/>
</dbReference>
<dbReference type="GO" id="GO:0005886">
    <property type="term" value="C:plasma membrane"/>
    <property type="evidence" value="ECO:0007669"/>
    <property type="project" value="TreeGrafter"/>
</dbReference>
<feature type="binding site" evidence="18">
    <location>
        <position position="933"/>
    </location>
    <ligand>
        <name>Mg(2+)</name>
        <dbReference type="ChEBI" id="CHEBI:18420"/>
    </ligand>
</feature>
<accession>A0A6L2PMN0</accession>
<feature type="domain" description="Ig-like" evidence="22">
    <location>
        <begin position="166"/>
        <end position="265"/>
    </location>
</feature>
<evidence type="ECO:0000259" key="22">
    <source>
        <dbReference type="PROSITE" id="PS50835"/>
    </source>
</evidence>
<dbReference type="InterPro" id="IPR013098">
    <property type="entry name" value="Ig_I-set"/>
</dbReference>
<evidence type="ECO:0000256" key="13">
    <source>
        <dbReference type="ARBA" id="ARBA00023180"/>
    </source>
</evidence>
<gene>
    <name evidence="23" type="ORF">Cfor_03652</name>
</gene>
<dbReference type="GO" id="GO:0012505">
    <property type="term" value="C:endomembrane system"/>
    <property type="evidence" value="ECO:0007669"/>
    <property type="project" value="UniProtKB-SubCell"/>
</dbReference>
<dbReference type="SUPFAM" id="SSF56112">
    <property type="entry name" value="Protein kinase-like (PK-like)"/>
    <property type="match status" value="1"/>
</dbReference>
<dbReference type="AlphaFoldDB" id="A0A6L2PMN0"/>
<evidence type="ECO:0000256" key="19">
    <source>
        <dbReference type="PROSITE-ProRule" id="PRU10141"/>
    </source>
</evidence>
<dbReference type="SMART" id="SM00408">
    <property type="entry name" value="IGc2"/>
    <property type="match status" value="3"/>
</dbReference>
<evidence type="ECO:0000256" key="16">
    <source>
        <dbReference type="PIRSR" id="PIRSR000615-1"/>
    </source>
</evidence>
<dbReference type="InterPro" id="IPR007110">
    <property type="entry name" value="Ig-like_dom"/>
</dbReference>
<dbReference type="PROSITE" id="PS00109">
    <property type="entry name" value="PROTEIN_KINASE_TYR"/>
    <property type="match status" value="1"/>
</dbReference>
<dbReference type="Gene3D" id="2.60.40.10">
    <property type="entry name" value="Immunoglobulins"/>
    <property type="match status" value="5"/>
</dbReference>
<keyword evidence="11" id="KW-1015">Disulfide bond</keyword>
<dbReference type="GO" id="GO:0030182">
    <property type="term" value="P:neuron differentiation"/>
    <property type="evidence" value="ECO:0007669"/>
    <property type="project" value="UniProtKB-ARBA"/>
</dbReference>
<evidence type="ECO:0000313" key="24">
    <source>
        <dbReference type="Proteomes" id="UP000502823"/>
    </source>
</evidence>
<keyword evidence="18" id="KW-0479">Metal-binding</keyword>
<evidence type="ECO:0000256" key="3">
    <source>
        <dbReference type="ARBA" id="ARBA00022679"/>
    </source>
</evidence>
<keyword evidence="4 20" id="KW-0812">Transmembrane</keyword>
<dbReference type="PROSITE" id="PS50835">
    <property type="entry name" value="IG_LIKE"/>
    <property type="match status" value="3"/>
</dbReference>
<evidence type="ECO:0000313" key="23">
    <source>
        <dbReference type="EMBL" id="GFG32750.1"/>
    </source>
</evidence>
<dbReference type="CDD" id="cd00096">
    <property type="entry name" value="Ig"/>
    <property type="match status" value="1"/>
</dbReference>
<dbReference type="FunFam" id="3.30.200.20:FF:000384">
    <property type="entry name" value="Receptor protein-tyrosine kinase"/>
    <property type="match status" value="1"/>
</dbReference>
<evidence type="ECO:0000256" key="12">
    <source>
        <dbReference type="ARBA" id="ARBA00023170"/>
    </source>
</evidence>
<keyword evidence="14" id="KW-0393">Immunoglobulin domain</keyword>
<dbReference type="InterPro" id="IPR001245">
    <property type="entry name" value="Ser-Thr/Tyr_kinase_cat_dom"/>
</dbReference>
<dbReference type="InParanoid" id="A0A6L2PMN0"/>
<evidence type="ECO:0008006" key="25">
    <source>
        <dbReference type="Google" id="ProtNLM"/>
    </source>
</evidence>
<dbReference type="InterPro" id="IPR017441">
    <property type="entry name" value="Protein_kinase_ATP_BS"/>
</dbReference>
<dbReference type="GO" id="GO:0048468">
    <property type="term" value="P:cell development"/>
    <property type="evidence" value="ECO:0007669"/>
    <property type="project" value="UniProtKB-ARBA"/>
</dbReference>
<name>A0A6L2PMN0_COPFO</name>
<feature type="transmembrane region" description="Helical" evidence="20">
    <location>
        <begin position="626"/>
        <end position="647"/>
    </location>
</feature>
<dbReference type="InterPro" id="IPR011009">
    <property type="entry name" value="Kinase-like_dom_sf"/>
</dbReference>
<dbReference type="PROSITE" id="PS50011">
    <property type="entry name" value="PROTEIN_KINASE_DOM"/>
    <property type="match status" value="1"/>
</dbReference>
<dbReference type="GO" id="GO:0050793">
    <property type="term" value="P:regulation of developmental process"/>
    <property type="evidence" value="ECO:0007669"/>
    <property type="project" value="UniProtKB-ARBA"/>
</dbReference>
<dbReference type="OrthoDB" id="3256376at2759"/>
<dbReference type="GO" id="GO:0046872">
    <property type="term" value="F:metal ion binding"/>
    <property type="evidence" value="ECO:0007669"/>
    <property type="project" value="UniProtKB-KW"/>
</dbReference>
<evidence type="ECO:0000256" key="14">
    <source>
        <dbReference type="ARBA" id="ARBA00023319"/>
    </source>
</evidence>
<dbReference type="InterPro" id="IPR036179">
    <property type="entry name" value="Ig-like_dom_sf"/>
</dbReference>
<dbReference type="GO" id="GO:0004714">
    <property type="term" value="F:transmembrane receptor protein tyrosine kinase activity"/>
    <property type="evidence" value="ECO:0007669"/>
    <property type="project" value="UniProtKB-EC"/>
</dbReference>
<keyword evidence="18" id="KW-0460">Magnesium</keyword>
<evidence type="ECO:0000256" key="18">
    <source>
        <dbReference type="PIRSR" id="PIRSR000615-3"/>
    </source>
</evidence>
<evidence type="ECO:0000256" key="17">
    <source>
        <dbReference type="PIRSR" id="PIRSR000615-2"/>
    </source>
</evidence>
<keyword evidence="8 20" id="KW-1133">Transmembrane helix</keyword>
<dbReference type="Pfam" id="PF13927">
    <property type="entry name" value="Ig_3"/>
    <property type="match status" value="1"/>
</dbReference>
<keyword evidence="10" id="KW-0829">Tyrosine-protein kinase</keyword>
<organism evidence="23 24">
    <name type="scientific">Coptotermes formosanus</name>
    <name type="common">Formosan subterranean termite</name>
    <dbReference type="NCBI Taxonomy" id="36987"/>
    <lineage>
        <taxon>Eukaryota</taxon>
        <taxon>Metazoa</taxon>
        <taxon>Ecdysozoa</taxon>
        <taxon>Arthropoda</taxon>
        <taxon>Hexapoda</taxon>
        <taxon>Insecta</taxon>
        <taxon>Pterygota</taxon>
        <taxon>Neoptera</taxon>
        <taxon>Polyneoptera</taxon>
        <taxon>Dictyoptera</taxon>
        <taxon>Blattodea</taxon>
        <taxon>Blattoidea</taxon>
        <taxon>Termitoidae</taxon>
        <taxon>Rhinotermitidae</taxon>
        <taxon>Coptotermes</taxon>
    </lineage>
</organism>
<reference evidence="24" key="1">
    <citation type="submission" date="2020-01" db="EMBL/GenBank/DDBJ databases">
        <title>Draft genome sequence of the Termite Coptotermes fromosanus.</title>
        <authorList>
            <person name="Itakura S."/>
            <person name="Yosikawa Y."/>
            <person name="Umezawa K."/>
        </authorList>
    </citation>
    <scope>NUCLEOTIDE SEQUENCE [LARGE SCALE GENOMIC DNA]</scope>
</reference>
<evidence type="ECO:0000256" key="2">
    <source>
        <dbReference type="ARBA" id="ARBA00004308"/>
    </source>
</evidence>
<sequence>MQECFGNQESTGNVELSYTSTNKYKGKLMIRNVTYADTGYYVCVSNETTECNIRMEGAQRKYVYVKDSNNLLAGSDFCHIHGELRGNAVLPCRPTSPEIKITLLKDGNNVRLMKEEGVDQRIAYDPTIGFTLKKIGISDSGTYMCQVDSKTNLIATMILQVKERKPTYAMKPTITGPQHRIVRKGKNLDLECKGLAEKGITFQVMWFKSNRQQGGTPQTSCNENDYSCIIATLRISNVTESDGGTYTCVITDQYKNTDNDTRTVTVIGEGELGISLKSDSSEIIDIQAGKTKEVKIVVNVFAPENVTLNWYGPQGNQLYPDGRKYDINSTYDQTVLKVFDVTVCDAGVYRLDANNSVGKESLNRQVNVQGKPNVSVSHDLRLFLMNSEVNFSCVVCSPKPIEVTFLFKECDLRKPDDCDGENDIKQKVSDSSCDRLLVAQDVFNFTLRVRQGILRCVANNSFGDGNDVIKVYVTGLAVTYNKTEFLYMSNLEFSNVTKQQHNATYVCYENNNTAIPLGKPISVSDAQNAKITETNLKNMEVSLGDNVHLTCMSTGKPDPETLWYKDGDLVVNDTTVELTERNQSLKIAPVKPENEGKYSCVVKNRLHKESARGYVTIADKDDLTPVMTGIIVVCLFGFVVMIVVLIVKVQKQKKLKEELNLMGLANFEMGALESINPELPVDEQADLLPYDRTWEFPREKLVLGRQLGSGAFGVVMKAEAYGILDNEEKTIVAVKMVKSGVDRSFIKTLASELKIMIHLGKHLNVVNLLGASTKSLAKMELMVIVEYCRYGNLHNYLLRHRDDFIDQLDRTTGKLNLALGVEKFSRSQSSMKKTNHYVKILYVPEVYIHSMMFTGEPDECLLSSGSSEQPNWRVKYGSDYKGTTMPVCSQDLLCWAFQVARGMEYLASHKVLHGDLAARNILLADDNVVKICDFGLAKSMYKSDNYQRKSASPLPVKWMALESIRDRVFSTQSDVWSFGIVLWELFSLAQTPYP</sequence>
<feature type="non-terminal residue" evidence="23">
    <location>
        <position position="994"/>
    </location>
</feature>
<keyword evidence="13" id="KW-0325">Glycoprotein</keyword>
<evidence type="ECO:0000256" key="8">
    <source>
        <dbReference type="ARBA" id="ARBA00022989"/>
    </source>
</evidence>
<feature type="binding site" evidence="18">
    <location>
        <position position="920"/>
    </location>
    <ligand>
        <name>Mg(2+)</name>
        <dbReference type="ChEBI" id="CHEBI:18420"/>
    </ligand>
</feature>
<dbReference type="InterPro" id="IPR008266">
    <property type="entry name" value="Tyr_kinase_AS"/>
</dbReference>
<dbReference type="GO" id="GO:0005524">
    <property type="term" value="F:ATP binding"/>
    <property type="evidence" value="ECO:0007669"/>
    <property type="project" value="UniProtKB-UniRule"/>
</dbReference>
<evidence type="ECO:0000256" key="4">
    <source>
        <dbReference type="ARBA" id="ARBA00022692"/>
    </source>
</evidence>
<evidence type="ECO:0000256" key="5">
    <source>
        <dbReference type="ARBA" id="ARBA00022741"/>
    </source>
</evidence>
<evidence type="ECO:0000256" key="6">
    <source>
        <dbReference type="ARBA" id="ARBA00022777"/>
    </source>
</evidence>
<dbReference type="InterPro" id="IPR000719">
    <property type="entry name" value="Prot_kinase_dom"/>
</dbReference>
<feature type="binding site" evidence="17 19">
    <location>
        <position position="735"/>
    </location>
    <ligand>
        <name>ATP</name>
        <dbReference type="ChEBI" id="CHEBI:30616"/>
    </ligand>
</feature>
<evidence type="ECO:0000256" key="1">
    <source>
        <dbReference type="ARBA" id="ARBA00004167"/>
    </source>
</evidence>
<dbReference type="Gene3D" id="1.10.510.10">
    <property type="entry name" value="Transferase(Phosphotransferase) domain 1"/>
    <property type="match status" value="1"/>
</dbReference>
<comment type="catalytic activity">
    <reaction evidence="15">
        <text>L-tyrosyl-[protein] + ATP = O-phospho-L-tyrosyl-[protein] + ADP + H(+)</text>
        <dbReference type="Rhea" id="RHEA:10596"/>
        <dbReference type="Rhea" id="RHEA-COMP:10136"/>
        <dbReference type="Rhea" id="RHEA-COMP:20101"/>
        <dbReference type="ChEBI" id="CHEBI:15378"/>
        <dbReference type="ChEBI" id="CHEBI:30616"/>
        <dbReference type="ChEBI" id="CHEBI:46858"/>
        <dbReference type="ChEBI" id="CHEBI:61978"/>
        <dbReference type="ChEBI" id="CHEBI:456216"/>
        <dbReference type="EC" id="2.7.10.1"/>
    </reaction>
</comment>
<comment type="caution">
    <text evidence="23">The sequence shown here is derived from an EMBL/GenBank/DDBJ whole genome shotgun (WGS) entry which is preliminary data.</text>
</comment>
<feature type="domain" description="Ig-like" evidence="22">
    <location>
        <begin position="529"/>
        <end position="618"/>
    </location>
</feature>
<dbReference type="PROSITE" id="PS00107">
    <property type="entry name" value="PROTEIN_KINASE_ATP"/>
    <property type="match status" value="1"/>
</dbReference>
<evidence type="ECO:0000256" key="9">
    <source>
        <dbReference type="ARBA" id="ARBA00023136"/>
    </source>
</evidence>
<dbReference type="Gene3D" id="3.30.200.20">
    <property type="entry name" value="Phosphorylase Kinase, domain 1"/>
    <property type="match status" value="1"/>
</dbReference>
<dbReference type="EMBL" id="BLKM01000388">
    <property type="protein sequence ID" value="GFG32750.1"/>
    <property type="molecule type" value="Genomic_DNA"/>
</dbReference>
<proteinExistence type="predicted"/>
<feature type="domain" description="Protein kinase" evidence="21">
    <location>
        <begin position="701"/>
        <end position="994"/>
    </location>
</feature>
<keyword evidence="3" id="KW-0808">Transferase</keyword>
<keyword evidence="5 17" id="KW-0547">Nucleotide-binding</keyword>
<dbReference type="Pfam" id="PF07679">
    <property type="entry name" value="I-set"/>
    <property type="match status" value="2"/>
</dbReference>
<dbReference type="PANTHER" id="PTHR24416:SF600">
    <property type="entry name" value="PDGF- AND VEGF-RECEPTOR RELATED, ISOFORM J"/>
    <property type="match status" value="1"/>
</dbReference>
<dbReference type="FunFam" id="2.60.40.10:FF:000107">
    <property type="entry name" value="Myosin, light chain kinase a"/>
    <property type="match status" value="1"/>
</dbReference>
<dbReference type="PIRSF" id="PIRSF000615">
    <property type="entry name" value="TyrPK_CSF1-R"/>
    <property type="match status" value="1"/>
</dbReference>
<dbReference type="GO" id="GO:0051130">
    <property type="term" value="P:positive regulation of cellular component organization"/>
    <property type="evidence" value="ECO:0007669"/>
    <property type="project" value="UniProtKB-ARBA"/>
</dbReference>
<dbReference type="FunCoup" id="A0A6L2PMN0">
    <property type="interactions" value="160"/>
</dbReference>
<feature type="active site" description="Proton acceptor" evidence="16">
    <location>
        <position position="915"/>
    </location>
</feature>
<dbReference type="SUPFAM" id="SSF48726">
    <property type="entry name" value="Immunoglobulin"/>
    <property type="match status" value="4"/>
</dbReference>
<keyword evidence="12" id="KW-0675">Receptor</keyword>
<evidence type="ECO:0000256" key="11">
    <source>
        <dbReference type="ARBA" id="ARBA00023157"/>
    </source>
</evidence>
<keyword evidence="9 20" id="KW-0472">Membrane</keyword>
<keyword evidence="24" id="KW-1185">Reference proteome</keyword>
<feature type="binding site" evidence="17">
    <location>
        <position position="919"/>
    </location>
    <ligand>
        <name>ATP</name>
        <dbReference type="ChEBI" id="CHEBI:30616"/>
    </ligand>
</feature>
<keyword evidence="7 17" id="KW-0067">ATP-binding</keyword>
<evidence type="ECO:0000256" key="10">
    <source>
        <dbReference type="ARBA" id="ARBA00023137"/>
    </source>
</evidence>